<proteinExistence type="inferred from homology"/>
<dbReference type="PANTHER" id="PTHR10073">
    <property type="entry name" value="DNA MISMATCH REPAIR PROTEIN MLH, PMS, MUTL"/>
    <property type="match status" value="1"/>
</dbReference>
<protein>
    <submittedName>
        <fullName evidence="2">DNA mismatch repair protein</fullName>
    </submittedName>
</protein>
<dbReference type="GO" id="GO:0006298">
    <property type="term" value="P:mismatch repair"/>
    <property type="evidence" value="ECO:0007669"/>
    <property type="project" value="InterPro"/>
</dbReference>
<dbReference type="InterPro" id="IPR038973">
    <property type="entry name" value="MutL/Mlh/Pms-like"/>
</dbReference>
<organism evidence="2 3">
    <name type="scientific">Clydaea vesicula</name>
    <dbReference type="NCBI Taxonomy" id="447962"/>
    <lineage>
        <taxon>Eukaryota</taxon>
        <taxon>Fungi</taxon>
        <taxon>Fungi incertae sedis</taxon>
        <taxon>Chytridiomycota</taxon>
        <taxon>Chytridiomycota incertae sedis</taxon>
        <taxon>Chytridiomycetes</taxon>
        <taxon>Lobulomycetales</taxon>
        <taxon>Lobulomycetaceae</taxon>
        <taxon>Clydaea</taxon>
    </lineage>
</organism>
<evidence type="ECO:0000313" key="3">
    <source>
        <dbReference type="Proteomes" id="UP001211065"/>
    </source>
</evidence>
<evidence type="ECO:0000256" key="1">
    <source>
        <dbReference type="ARBA" id="ARBA00006082"/>
    </source>
</evidence>
<name>A0AAD5XVM6_9FUNG</name>
<gene>
    <name evidence="2" type="primary">MLH3</name>
    <name evidence="2" type="ORF">HK099_000179</name>
</gene>
<dbReference type="PANTHER" id="PTHR10073:SF47">
    <property type="entry name" value="DNA MISMATCH REPAIR PROTEIN MLH3"/>
    <property type="match status" value="1"/>
</dbReference>
<comment type="similarity">
    <text evidence="1">Belongs to the DNA mismatch repair MutL/HexB family.</text>
</comment>
<dbReference type="GO" id="GO:0032300">
    <property type="term" value="C:mismatch repair complex"/>
    <property type="evidence" value="ECO:0007669"/>
    <property type="project" value="InterPro"/>
</dbReference>
<dbReference type="Proteomes" id="UP001211065">
    <property type="component" value="Unassembled WGS sequence"/>
</dbReference>
<dbReference type="EMBL" id="JADGJW010001028">
    <property type="protein sequence ID" value="KAJ3207844.1"/>
    <property type="molecule type" value="Genomic_DNA"/>
</dbReference>
<reference evidence="2" key="1">
    <citation type="submission" date="2020-05" db="EMBL/GenBank/DDBJ databases">
        <title>Phylogenomic resolution of chytrid fungi.</title>
        <authorList>
            <person name="Stajich J.E."/>
            <person name="Amses K."/>
            <person name="Simmons R."/>
            <person name="Seto K."/>
            <person name="Myers J."/>
            <person name="Bonds A."/>
            <person name="Quandt C.A."/>
            <person name="Barry K."/>
            <person name="Liu P."/>
            <person name="Grigoriev I."/>
            <person name="Longcore J.E."/>
            <person name="James T.Y."/>
        </authorList>
    </citation>
    <scope>NUCLEOTIDE SEQUENCE</scope>
    <source>
        <strain evidence="2">JEL0476</strain>
    </source>
</reference>
<comment type="caution">
    <text evidence="2">The sequence shown here is derived from an EMBL/GenBank/DDBJ whole genome shotgun (WGS) entry which is preliminary data.</text>
</comment>
<dbReference type="PROSITE" id="PS00058">
    <property type="entry name" value="DNA_MISMATCH_REPAIR_1"/>
    <property type="match status" value="1"/>
</dbReference>
<dbReference type="Pfam" id="PF13589">
    <property type="entry name" value="HATPase_c_3"/>
    <property type="match status" value="1"/>
</dbReference>
<accession>A0AAD5XVM6</accession>
<keyword evidence="3" id="KW-1185">Reference proteome</keyword>
<dbReference type="InterPro" id="IPR042120">
    <property type="entry name" value="MutL_C_dimsub"/>
</dbReference>
<dbReference type="GO" id="GO:0016887">
    <property type="term" value="F:ATP hydrolysis activity"/>
    <property type="evidence" value="ECO:0007669"/>
    <property type="project" value="InterPro"/>
</dbReference>
<dbReference type="InterPro" id="IPR036890">
    <property type="entry name" value="HATPase_C_sf"/>
</dbReference>
<dbReference type="Gene3D" id="3.30.1540.20">
    <property type="entry name" value="MutL, C-terminal domain, dimerisation subdomain"/>
    <property type="match status" value="1"/>
</dbReference>
<dbReference type="AlphaFoldDB" id="A0AAD5XVM6"/>
<dbReference type="Gene3D" id="3.30.565.10">
    <property type="entry name" value="Histidine kinase-like ATPase, C-terminal domain"/>
    <property type="match status" value="1"/>
</dbReference>
<feature type="non-terminal residue" evidence="2">
    <location>
        <position position="511"/>
    </location>
</feature>
<dbReference type="InterPro" id="IPR014762">
    <property type="entry name" value="DNA_mismatch_repair_CS"/>
</dbReference>
<dbReference type="SUPFAM" id="SSF55874">
    <property type="entry name" value="ATPase domain of HSP90 chaperone/DNA topoisomerase II/histidine kinase"/>
    <property type="match status" value="1"/>
</dbReference>
<evidence type="ECO:0000313" key="2">
    <source>
        <dbReference type="EMBL" id="KAJ3207844.1"/>
    </source>
</evidence>
<sequence>MKKLQDTDISNIRSLTHITSIHNAVKELILNSLDASATKIIVKINLQNFSIQVEDDGVGILPNDLKLIGQRYLTSKSMRLPKYGFRGEALASLGHISNLEIISKAKNFKQTYRKVIENGKLVSFSPSPETQLKGTKITITDFFCNFPLRQKMIKLESLDLIVKVIEKICLISPNLSINVFDDVKKQKVLSSRMTQNSMFTFRELFGYTEKLETFDIMEKSYHLNGFISKDPHKNNNFQFLYVNGYFIKFNAIHHYLQNRFSLWLKNKVQNQKRDIGEPEGNTVEFSENVIVMDLIEKLFNECFNEINLKKVENKNLPIKIMESKDDIRAPIFTEIVKIKGHDGLFWDQNFKNESVYEKKKNEVKDLVLKGRLEKPKSFRIHSNQKKNFVSATSSFKFVNDEILNNWTSHSISNEKLFCDTFQNSFFKLSTFDLSKKMNDTELRLILKKFDKSDLSNLLLVSQVDKKFIVCLLKEKKKLKNNTIVILDQHAIDERIKLETNLKSLFKNDIDD</sequence>
<dbReference type="GO" id="GO:0140664">
    <property type="term" value="F:ATP-dependent DNA damage sensor activity"/>
    <property type="evidence" value="ECO:0007669"/>
    <property type="project" value="InterPro"/>
</dbReference>